<evidence type="ECO:0000259" key="1">
    <source>
        <dbReference type="Pfam" id="PF22939"/>
    </source>
</evidence>
<dbReference type="Pfam" id="PF22939">
    <property type="entry name" value="WHD_GPIID"/>
    <property type="match status" value="1"/>
</dbReference>
<feature type="domain" description="GPI inositol-deacylase winged helix" evidence="1">
    <location>
        <begin position="7"/>
        <end position="86"/>
    </location>
</feature>
<dbReference type="Proteomes" id="UP000800200">
    <property type="component" value="Unassembled WGS sequence"/>
</dbReference>
<keyword evidence="3" id="KW-1185">Reference proteome</keyword>
<gene>
    <name evidence="2" type="ORF">K469DRAFT_695066</name>
</gene>
<dbReference type="OrthoDB" id="195446at2759"/>
<reference evidence="2" key="1">
    <citation type="journal article" date="2020" name="Stud. Mycol.">
        <title>101 Dothideomycetes genomes: a test case for predicting lifestyles and emergence of pathogens.</title>
        <authorList>
            <person name="Haridas S."/>
            <person name="Albert R."/>
            <person name="Binder M."/>
            <person name="Bloem J."/>
            <person name="Labutti K."/>
            <person name="Salamov A."/>
            <person name="Andreopoulos B."/>
            <person name="Baker S."/>
            <person name="Barry K."/>
            <person name="Bills G."/>
            <person name="Bluhm B."/>
            <person name="Cannon C."/>
            <person name="Castanera R."/>
            <person name="Culley D."/>
            <person name="Daum C."/>
            <person name="Ezra D."/>
            <person name="Gonzalez J."/>
            <person name="Henrissat B."/>
            <person name="Kuo A."/>
            <person name="Liang C."/>
            <person name="Lipzen A."/>
            <person name="Lutzoni F."/>
            <person name="Magnuson J."/>
            <person name="Mondo S."/>
            <person name="Nolan M."/>
            <person name="Ohm R."/>
            <person name="Pangilinan J."/>
            <person name="Park H.-J."/>
            <person name="Ramirez L."/>
            <person name="Alfaro M."/>
            <person name="Sun H."/>
            <person name="Tritt A."/>
            <person name="Yoshinaga Y."/>
            <person name="Zwiers L.-H."/>
            <person name="Turgeon B."/>
            <person name="Goodwin S."/>
            <person name="Spatafora J."/>
            <person name="Crous P."/>
            <person name="Grigoriev I."/>
        </authorList>
    </citation>
    <scope>NUCLEOTIDE SEQUENCE</scope>
    <source>
        <strain evidence="2">CBS 207.26</strain>
    </source>
</reference>
<dbReference type="PANTHER" id="PTHR10039:SF15">
    <property type="entry name" value="NACHT DOMAIN-CONTAINING PROTEIN"/>
    <property type="match status" value="1"/>
</dbReference>
<dbReference type="EMBL" id="ML994671">
    <property type="protein sequence ID" value="KAF2178919.1"/>
    <property type="molecule type" value="Genomic_DNA"/>
</dbReference>
<dbReference type="AlphaFoldDB" id="A0A6A6DL07"/>
<dbReference type="PANTHER" id="PTHR10039">
    <property type="entry name" value="AMELOGENIN"/>
    <property type="match status" value="1"/>
</dbReference>
<protein>
    <recommendedName>
        <fullName evidence="1">GPI inositol-deacylase winged helix domain-containing protein</fullName>
    </recommendedName>
</protein>
<accession>A0A6A6DL07</accession>
<name>A0A6A6DL07_9PEZI</name>
<organism evidence="2 3">
    <name type="scientific">Zopfia rhizophila CBS 207.26</name>
    <dbReference type="NCBI Taxonomy" id="1314779"/>
    <lineage>
        <taxon>Eukaryota</taxon>
        <taxon>Fungi</taxon>
        <taxon>Dikarya</taxon>
        <taxon>Ascomycota</taxon>
        <taxon>Pezizomycotina</taxon>
        <taxon>Dothideomycetes</taxon>
        <taxon>Dothideomycetes incertae sedis</taxon>
        <taxon>Zopfiaceae</taxon>
        <taxon>Zopfia</taxon>
    </lineage>
</organism>
<sequence>MERVESQRTGFCELAKQVLSWITCVKRPLTTLEVQHVLALEIGASELDEENVTEIEDMVSLCAGLVTADEESNIIRLVHYTTQEYFERKQNFWFPNAQADITKVCVAYLSFDAFEADFCHTD</sequence>
<proteinExistence type="predicted"/>
<evidence type="ECO:0000313" key="2">
    <source>
        <dbReference type="EMBL" id="KAF2178919.1"/>
    </source>
</evidence>
<dbReference type="InterPro" id="IPR054471">
    <property type="entry name" value="GPIID_WHD"/>
</dbReference>
<evidence type="ECO:0000313" key="3">
    <source>
        <dbReference type="Proteomes" id="UP000800200"/>
    </source>
</evidence>